<dbReference type="SUPFAM" id="SSF50621">
    <property type="entry name" value="Alanine racemase C-terminal domain-like"/>
    <property type="match status" value="1"/>
</dbReference>
<evidence type="ECO:0000256" key="3">
    <source>
        <dbReference type="ARBA" id="ARBA00007880"/>
    </source>
</evidence>
<evidence type="ECO:0000259" key="10">
    <source>
        <dbReference type="SMART" id="SM01005"/>
    </source>
</evidence>
<dbReference type="Gene3D" id="3.20.20.10">
    <property type="entry name" value="Alanine racemase"/>
    <property type="match status" value="1"/>
</dbReference>
<dbReference type="Gene3D" id="2.40.37.10">
    <property type="entry name" value="Lyase, Ornithine Decarboxylase, Chain A, domain 1"/>
    <property type="match status" value="1"/>
</dbReference>
<name>A0A558E1Z2_9GAMM</name>
<dbReference type="Proteomes" id="UP000316649">
    <property type="component" value="Unassembled WGS sequence"/>
</dbReference>
<feature type="active site" description="Proton acceptor; specific for D-alanine" evidence="7">
    <location>
        <position position="34"/>
    </location>
</feature>
<dbReference type="Pfam" id="PF01168">
    <property type="entry name" value="Ala_racemase_N"/>
    <property type="match status" value="1"/>
</dbReference>
<dbReference type="InterPro" id="IPR001608">
    <property type="entry name" value="Ala_racemase_N"/>
</dbReference>
<dbReference type="FunFam" id="2.40.37.10:FF:000002">
    <property type="entry name" value="Alanine racemase"/>
    <property type="match status" value="1"/>
</dbReference>
<comment type="pathway">
    <text evidence="7">Amino-acid biosynthesis; D-alanine biosynthesis; D-alanine from L-alanine: step 1/1.</text>
</comment>
<dbReference type="OrthoDB" id="9813814at2"/>
<dbReference type="AlphaFoldDB" id="A0A558E1Z2"/>
<protein>
    <recommendedName>
        <fullName evidence="4 7">Alanine racemase</fullName>
        <ecNumber evidence="4 7">5.1.1.1</ecNumber>
    </recommendedName>
</protein>
<gene>
    <name evidence="11" type="primary">alr</name>
    <name evidence="11" type="ORF">FHP88_00300</name>
</gene>
<comment type="catalytic activity">
    <reaction evidence="1 7">
        <text>L-alanine = D-alanine</text>
        <dbReference type="Rhea" id="RHEA:20249"/>
        <dbReference type="ChEBI" id="CHEBI:57416"/>
        <dbReference type="ChEBI" id="CHEBI:57972"/>
        <dbReference type="EC" id="5.1.1.1"/>
    </reaction>
</comment>
<dbReference type="EC" id="5.1.1.1" evidence="4 7"/>
<feature type="active site" description="Proton acceptor; specific for L-alanine" evidence="7">
    <location>
        <position position="254"/>
    </location>
</feature>
<dbReference type="UniPathway" id="UPA00042">
    <property type="reaction ID" value="UER00497"/>
</dbReference>
<dbReference type="Pfam" id="PF00842">
    <property type="entry name" value="Ala_racemase_C"/>
    <property type="match status" value="1"/>
</dbReference>
<sequence length="359" mass="38803">MMGPTAVIDLSALRHNLQRAAALAPGSRLYAVIKANAYGHGLLRAARAFSDADALAVARVEEAVQLRLAGIDHPLLVLEGFFNAEELEAASHYQLEVAIQQPEQLQILSEHSIGRPVTCWLKMDTGMHRLGFQPDAVDAAWKFLNAHASVAKGVRVMTHLASADDLSNPVTNDQLRLFRVHADQLNTVTSIANSAGIIGWPTSRTDWARPGIMLYGASPMLGRTGVSEGLRPAMTLKSRIIAINSFAKGSPIGYSGSWVCPEDMRVAVVAAGYGDGYPRHAPPGTPVLLNKQRVPLIGRVSMDMLNLDLRTQPEVRVGDEVVLWGEGLAVEEVAERAGTIAYELFCGVTQRVVFEEING</sequence>
<dbReference type="InterPro" id="IPR011079">
    <property type="entry name" value="Ala_racemase_C"/>
</dbReference>
<evidence type="ECO:0000313" key="11">
    <source>
        <dbReference type="EMBL" id="TVO79039.1"/>
    </source>
</evidence>
<dbReference type="PROSITE" id="PS00395">
    <property type="entry name" value="ALANINE_RACEMASE"/>
    <property type="match status" value="1"/>
</dbReference>
<dbReference type="HAMAP" id="MF_01201">
    <property type="entry name" value="Ala_racemase"/>
    <property type="match status" value="1"/>
</dbReference>
<evidence type="ECO:0000256" key="1">
    <source>
        <dbReference type="ARBA" id="ARBA00000316"/>
    </source>
</evidence>
<dbReference type="CDD" id="cd06827">
    <property type="entry name" value="PLPDE_III_AR_proteobact"/>
    <property type="match status" value="1"/>
</dbReference>
<evidence type="ECO:0000256" key="5">
    <source>
        <dbReference type="ARBA" id="ARBA00022898"/>
    </source>
</evidence>
<comment type="function">
    <text evidence="7">Catalyzes the interconversion of L-alanine and D-alanine. May also act on other amino acids.</text>
</comment>
<dbReference type="PRINTS" id="PR00992">
    <property type="entry name" value="ALARACEMASE"/>
</dbReference>
<evidence type="ECO:0000256" key="6">
    <source>
        <dbReference type="ARBA" id="ARBA00023235"/>
    </source>
</evidence>
<dbReference type="SUPFAM" id="SSF51419">
    <property type="entry name" value="PLP-binding barrel"/>
    <property type="match status" value="1"/>
</dbReference>
<evidence type="ECO:0000256" key="7">
    <source>
        <dbReference type="HAMAP-Rule" id="MF_01201"/>
    </source>
</evidence>
<keyword evidence="5 7" id="KW-0663">Pyridoxal phosphate</keyword>
<feature type="domain" description="Alanine racemase C-terminal" evidence="10">
    <location>
        <begin position="233"/>
        <end position="357"/>
    </location>
</feature>
<evidence type="ECO:0000256" key="4">
    <source>
        <dbReference type="ARBA" id="ARBA00013089"/>
    </source>
</evidence>
<evidence type="ECO:0000313" key="12">
    <source>
        <dbReference type="Proteomes" id="UP000316649"/>
    </source>
</evidence>
<keyword evidence="6 7" id="KW-0413">Isomerase</keyword>
<dbReference type="GO" id="GO:0030632">
    <property type="term" value="P:D-alanine biosynthetic process"/>
    <property type="evidence" value="ECO:0007669"/>
    <property type="project" value="UniProtKB-UniRule"/>
</dbReference>
<dbReference type="PANTHER" id="PTHR30511">
    <property type="entry name" value="ALANINE RACEMASE"/>
    <property type="match status" value="1"/>
</dbReference>
<keyword evidence="12" id="KW-1185">Reference proteome</keyword>
<dbReference type="InterPro" id="IPR029066">
    <property type="entry name" value="PLP-binding_barrel"/>
</dbReference>
<proteinExistence type="inferred from homology"/>
<dbReference type="PANTHER" id="PTHR30511:SF0">
    <property type="entry name" value="ALANINE RACEMASE, CATABOLIC-RELATED"/>
    <property type="match status" value="1"/>
</dbReference>
<dbReference type="NCBIfam" id="TIGR00492">
    <property type="entry name" value="alr"/>
    <property type="match status" value="1"/>
</dbReference>
<dbReference type="GO" id="GO:0005829">
    <property type="term" value="C:cytosol"/>
    <property type="evidence" value="ECO:0007669"/>
    <property type="project" value="TreeGrafter"/>
</dbReference>
<dbReference type="SMART" id="SM01005">
    <property type="entry name" value="Ala_racemase_C"/>
    <property type="match status" value="1"/>
</dbReference>
<accession>A0A558E1Z2</accession>
<evidence type="ECO:0000256" key="9">
    <source>
        <dbReference type="PIRSR" id="PIRSR600821-52"/>
    </source>
</evidence>
<comment type="cofactor">
    <cofactor evidence="2 7 8">
        <name>pyridoxal 5'-phosphate</name>
        <dbReference type="ChEBI" id="CHEBI:597326"/>
    </cofactor>
</comment>
<feature type="binding site" evidence="7 9">
    <location>
        <position position="129"/>
    </location>
    <ligand>
        <name>substrate</name>
    </ligand>
</feature>
<dbReference type="GO" id="GO:0008784">
    <property type="term" value="F:alanine racemase activity"/>
    <property type="evidence" value="ECO:0007669"/>
    <property type="project" value="UniProtKB-UniRule"/>
</dbReference>
<feature type="modified residue" description="N6-(pyridoxal phosphate)lysine" evidence="7 8">
    <location>
        <position position="34"/>
    </location>
</feature>
<feature type="binding site" evidence="7 9">
    <location>
        <position position="302"/>
    </location>
    <ligand>
        <name>substrate</name>
    </ligand>
</feature>
<dbReference type="GO" id="GO:0030170">
    <property type="term" value="F:pyridoxal phosphate binding"/>
    <property type="evidence" value="ECO:0007669"/>
    <property type="project" value="UniProtKB-UniRule"/>
</dbReference>
<dbReference type="FunFam" id="3.20.20.10:FF:000002">
    <property type="entry name" value="Alanine racemase"/>
    <property type="match status" value="1"/>
</dbReference>
<evidence type="ECO:0000256" key="2">
    <source>
        <dbReference type="ARBA" id="ARBA00001933"/>
    </source>
</evidence>
<dbReference type="InterPro" id="IPR020622">
    <property type="entry name" value="Ala_racemase_pyridoxalP-BS"/>
</dbReference>
<comment type="similarity">
    <text evidence="3 7">Belongs to the alanine racemase family.</text>
</comment>
<reference evidence="11 12" key="1">
    <citation type="submission" date="2019-07" db="EMBL/GenBank/DDBJ databases">
        <title>The pathways for chlorine oxyanion respiration interact through the shared metabolite chlorate.</title>
        <authorList>
            <person name="Barnum T.P."/>
            <person name="Cheng Y."/>
            <person name="Hill K.A."/>
            <person name="Lucas L.N."/>
            <person name="Carlson H.K."/>
            <person name="Coates J.D."/>
        </authorList>
    </citation>
    <scope>NUCLEOTIDE SEQUENCE [LARGE SCALE GENOMIC DNA]</scope>
    <source>
        <strain evidence="11 12">BK-1</strain>
    </source>
</reference>
<organism evidence="11 12">
    <name type="scientific">Sedimenticola selenatireducens</name>
    <dbReference type="NCBI Taxonomy" id="191960"/>
    <lineage>
        <taxon>Bacteria</taxon>
        <taxon>Pseudomonadati</taxon>
        <taxon>Pseudomonadota</taxon>
        <taxon>Gammaproteobacteria</taxon>
        <taxon>Chromatiales</taxon>
        <taxon>Sedimenticolaceae</taxon>
        <taxon>Sedimenticola</taxon>
    </lineage>
</organism>
<comment type="caution">
    <text evidence="11">The sequence shown here is derived from an EMBL/GenBank/DDBJ whole genome shotgun (WGS) entry which is preliminary data.</text>
</comment>
<dbReference type="InterPro" id="IPR009006">
    <property type="entry name" value="Ala_racemase/Decarboxylase_C"/>
</dbReference>
<dbReference type="InterPro" id="IPR000821">
    <property type="entry name" value="Ala_racemase"/>
</dbReference>
<evidence type="ECO:0000256" key="8">
    <source>
        <dbReference type="PIRSR" id="PIRSR600821-50"/>
    </source>
</evidence>
<dbReference type="EMBL" id="VMNH01000001">
    <property type="protein sequence ID" value="TVO79039.1"/>
    <property type="molecule type" value="Genomic_DNA"/>
</dbReference>